<gene>
    <name evidence="1" type="ORF">GC106_57060</name>
</gene>
<dbReference type="InterPro" id="IPR029058">
    <property type="entry name" value="AB_hydrolase_fold"/>
</dbReference>
<name>A0ABX2FB67_9PSEU</name>
<sequence length="251" mass="26194">MSVHQREVAVGRSRPDTIQTAVLLPGTASDEVFVRSVFEGPLRALGIRLVAPPPQPGKALAEAYMQALDAAAAEPVLAGGISLGAHLAAEWALRNPERCAGLLLALPAWNGSPADAPAAVSARVSAQAVREHGVDVTLAAVDADSWLVTELDRAWRRAGPGLADSLDVAATRPAPELADLARLSVPAGIATCSDDPVHPIEVADRWASTIPHARLCTTTLRALGEDRESLGRAAVLAWLRAGGFTRSEQSP</sequence>
<evidence type="ECO:0000313" key="2">
    <source>
        <dbReference type="Proteomes" id="UP000763557"/>
    </source>
</evidence>
<proteinExistence type="predicted"/>
<dbReference type="EMBL" id="JAAATY010000020">
    <property type="protein sequence ID" value="NRN68463.1"/>
    <property type="molecule type" value="Genomic_DNA"/>
</dbReference>
<dbReference type="SUPFAM" id="SSF53474">
    <property type="entry name" value="alpha/beta-Hydrolases"/>
    <property type="match status" value="1"/>
</dbReference>
<comment type="caution">
    <text evidence="1">The sequence shown here is derived from an EMBL/GenBank/DDBJ whole genome shotgun (WGS) entry which is preliminary data.</text>
</comment>
<organism evidence="1 2">
    <name type="scientific">Kibdelosporangium persicum</name>
    <dbReference type="NCBI Taxonomy" id="2698649"/>
    <lineage>
        <taxon>Bacteria</taxon>
        <taxon>Bacillati</taxon>
        <taxon>Actinomycetota</taxon>
        <taxon>Actinomycetes</taxon>
        <taxon>Pseudonocardiales</taxon>
        <taxon>Pseudonocardiaceae</taxon>
        <taxon>Kibdelosporangium</taxon>
    </lineage>
</organism>
<dbReference type="Proteomes" id="UP000763557">
    <property type="component" value="Unassembled WGS sequence"/>
</dbReference>
<evidence type="ECO:0000313" key="1">
    <source>
        <dbReference type="EMBL" id="NRN68463.1"/>
    </source>
</evidence>
<protein>
    <submittedName>
        <fullName evidence="1">Thioesterase of type I polyketide synthase or non-ribosomal peptide synthase like protein</fullName>
    </submittedName>
</protein>
<accession>A0ABX2FB67</accession>
<dbReference type="Gene3D" id="3.40.50.1820">
    <property type="entry name" value="alpha/beta hydrolase"/>
    <property type="match status" value="1"/>
</dbReference>
<reference evidence="1 2" key="1">
    <citation type="submission" date="2020-01" db="EMBL/GenBank/DDBJ databases">
        <title>Kibdelosporangium persica a novel Actinomycetes from a hot desert in Iran.</title>
        <authorList>
            <person name="Safaei N."/>
            <person name="Zaburannyi N."/>
            <person name="Mueller R."/>
            <person name="Wink J."/>
        </authorList>
    </citation>
    <scope>NUCLEOTIDE SEQUENCE [LARGE SCALE GENOMIC DNA]</scope>
    <source>
        <strain evidence="1 2">4NS15</strain>
    </source>
</reference>
<keyword evidence="2" id="KW-1185">Reference proteome</keyword>